<evidence type="ECO:0000256" key="5">
    <source>
        <dbReference type="ARBA" id="ARBA00022692"/>
    </source>
</evidence>
<dbReference type="GO" id="GO:0009297">
    <property type="term" value="P:pilus assembly"/>
    <property type="evidence" value="ECO:0007669"/>
    <property type="project" value="InterPro"/>
</dbReference>
<dbReference type="PANTHER" id="PTHR30451">
    <property type="entry name" value="OUTER MEMBRANE USHER PROTEIN"/>
    <property type="match status" value="1"/>
</dbReference>
<proteinExistence type="inferred from homology"/>
<dbReference type="PANTHER" id="PTHR30451:SF21">
    <property type="entry name" value="FIMBRIAL USHER DOMAIN-CONTAINING PROTEIN YDET-RELATED"/>
    <property type="match status" value="1"/>
</dbReference>
<accession>A0A7H4PJH9</accession>
<keyword evidence="6" id="KW-0732">Signal</keyword>
<name>A0A7H4PJH9_9ENTR</name>
<evidence type="ECO:0000313" key="10">
    <source>
        <dbReference type="EMBL" id="STW78552.1"/>
    </source>
</evidence>
<dbReference type="SUPFAM" id="SSF141729">
    <property type="entry name" value="FimD N-terminal domain-like"/>
    <property type="match status" value="1"/>
</dbReference>
<comment type="subcellular location">
    <subcellularLocation>
        <location evidence="1">Cell outer membrane</location>
        <topology evidence="1">Multi-pass membrane protein</topology>
    </subcellularLocation>
</comment>
<evidence type="ECO:0000256" key="1">
    <source>
        <dbReference type="ARBA" id="ARBA00004571"/>
    </source>
</evidence>
<feature type="domain" description="PapC N-terminal" evidence="9">
    <location>
        <begin position="45"/>
        <end position="159"/>
    </location>
</feature>
<evidence type="ECO:0000313" key="11">
    <source>
        <dbReference type="Proteomes" id="UP000254863"/>
    </source>
</evidence>
<dbReference type="GO" id="GO:0015473">
    <property type="term" value="F:fimbrial usher porin activity"/>
    <property type="evidence" value="ECO:0007669"/>
    <property type="project" value="InterPro"/>
</dbReference>
<keyword evidence="5" id="KW-0812">Transmembrane</keyword>
<dbReference type="Pfam" id="PF13954">
    <property type="entry name" value="PapC_N"/>
    <property type="match status" value="1"/>
</dbReference>
<evidence type="ECO:0000256" key="6">
    <source>
        <dbReference type="ARBA" id="ARBA00022729"/>
    </source>
</evidence>
<dbReference type="InterPro" id="IPR037224">
    <property type="entry name" value="PapC_N_sf"/>
</dbReference>
<dbReference type="AlphaFoldDB" id="A0A7H4PJH9"/>
<keyword evidence="4" id="KW-1029">Fimbrium biogenesis</keyword>
<dbReference type="Gene3D" id="3.10.20.410">
    <property type="match status" value="1"/>
</dbReference>
<comment type="caution">
    <text evidence="10">The sequence shown here is derived from an EMBL/GenBank/DDBJ whole genome shotgun (WGS) entry which is preliminary data.</text>
</comment>
<evidence type="ECO:0000256" key="8">
    <source>
        <dbReference type="ARBA" id="ARBA00023237"/>
    </source>
</evidence>
<sequence>MSHLKYGLDHLGSRRMTPGSARVFAQIPLALLLSSPAFYAQAELYFNPRFLADDPAAVADLSGFEKGQELPPGTYRADIYLNDGYMTTRDITFNAAEKGHGLAPCLTRGQLASMGVNTAAIAGIDVLAADACVPLTEMIKDATTRFDAGQQRLYLTVPPGVYGQPRPRLYSA</sequence>
<gene>
    <name evidence="10" type="primary">fimD_13</name>
    <name evidence="10" type="ORF">NCTC11685_05855</name>
</gene>
<evidence type="ECO:0000256" key="3">
    <source>
        <dbReference type="ARBA" id="ARBA00022448"/>
    </source>
</evidence>
<reference evidence="10 11" key="1">
    <citation type="submission" date="2018-06" db="EMBL/GenBank/DDBJ databases">
        <authorList>
            <consortium name="Pathogen Informatics"/>
            <person name="Doyle S."/>
        </authorList>
    </citation>
    <scope>NUCLEOTIDE SEQUENCE [LARGE SCALE GENOMIC DNA]</scope>
    <source>
        <strain evidence="10 11">NCTC11685</strain>
    </source>
</reference>
<organism evidence="10 11">
    <name type="scientific">Klebsiella michiganensis</name>
    <dbReference type="NCBI Taxonomy" id="1134687"/>
    <lineage>
        <taxon>Bacteria</taxon>
        <taxon>Pseudomonadati</taxon>
        <taxon>Pseudomonadota</taxon>
        <taxon>Gammaproteobacteria</taxon>
        <taxon>Enterobacterales</taxon>
        <taxon>Enterobacteriaceae</taxon>
        <taxon>Klebsiella/Raoultella group</taxon>
        <taxon>Klebsiella</taxon>
    </lineage>
</organism>
<dbReference type="InterPro" id="IPR000015">
    <property type="entry name" value="Fimb_usher"/>
</dbReference>
<dbReference type="EMBL" id="UGMS01000003">
    <property type="protein sequence ID" value="STW78552.1"/>
    <property type="molecule type" value="Genomic_DNA"/>
</dbReference>
<keyword evidence="3" id="KW-0813">Transport</keyword>
<dbReference type="Proteomes" id="UP000254863">
    <property type="component" value="Unassembled WGS sequence"/>
</dbReference>
<dbReference type="InterPro" id="IPR025885">
    <property type="entry name" value="PapC_N"/>
</dbReference>
<keyword evidence="8" id="KW-0998">Cell outer membrane</keyword>
<dbReference type="GO" id="GO:0009279">
    <property type="term" value="C:cell outer membrane"/>
    <property type="evidence" value="ECO:0007669"/>
    <property type="project" value="UniProtKB-SubCell"/>
</dbReference>
<evidence type="ECO:0000256" key="7">
    <source>
        <dbReference type="ARBA" id="ARBA00023136"/>
    </source>
</evidence>
<evidence type="ECO:0000256" key="4">
    <source>
        <dbReference type="ARBA" id="ARBA00022558"/>
    </source>
</evidence>
<evidence type="ECO:0000259" key="9">
    <source>
        <dbReference type="Pfam" id="PF13954"/>
    </source>
</evidence>
<protein>
    <submittedName>
        <fullName evidence="10">Type 1 fimbriae anchoring protein FimD</fullName>
    </submittedName>
</protein>
<comment type="similarity">
    <text evidence="2">Belongs to the fimbrial export usher family.</text>
</comment>
<evidence type="ECO:0000256" key="2">
    <source>
        <dbReference type="ARBA" id="ARBA00008064"/>
    </source>
</evidence>
<keyword evidence="7" id="KW-0472">Membrane</keyword>